<name>A0ABZ0KRS0_STRC4</name>
<evidence type="ECO:0000313" key="2">
    <source>
        <dbReference type="Proteomes" id="UP001305002"/>
    </source>
</evidence>
<keyword evidence="1" id="KW-0614">Plasmid</keyword>
<evidence type="ECO:0000313" key="1">
    <source>
        <dbReference type="EMBL" id="WOT40668.1"/>
    </source>
</evidence>
<organism evidence="1 2">
    <name type="scientific">Streptomyces coeruleorubidus</name>
    <dbReference type="NCBI Taxonomy" id="116188"/>
    <lineage>
        <taxon>Bacteria</taxon>
        <taxon>Bacillati</taxon>
        <taxon>Actinomycetota</taxon>
        <taxon>Actinomycetes</taxon>
        <taxon>Kitasatosporales</taxon>
        <taxon>Streptomycetaceae</taxon>
        <taxon>Streptomyces</taxon>
    </lineage>
</organism>
<dbReference type="RefSeq" id="WP_317928337.1">
    <property type="nucleotide sequence ID" value="NZ_CP137525.1"/>
</dbReference>
<gene>
    <name evidence="1" type="ORF">R5U08_42005</name>
</gene>
<reference evidence="1 2" key="1">
    <citation type="journal article" date="2021" name="J. Microbiol. Biotechnol.">
        <title>An Efficient Markerless Deletion System Suitable for the Industrial Strains of Streptomyces.</title>
        <authorList>
            <person name="Dong J."/>
            <person name="Wei J."/>
            <person name="Li H."/>
            <person name="Zhao S."/>
            <person name="Guan W."/>
        </authorList>
    </citation>
    <scope>NUCLEOTIDE SEQUENCE [LARGE SCALE GENOMIC DNA]</scope>
    <source>
        <strain evidence="1 2">CICC 11043</strain>
    </source>
</reference>
<dbReference type="Proteomes" id="UP001305002">
    <property type="component" value="Plasmid unnamed"/>
</dbReference>
<accession>A0ABZ0KRS0</accession>
<geneLocation type="plasmid" evidence="1 2">
    <name>unnamed</name>
</geneLocation>
<protein>
    <recommendedName>
        <fullName evidence="3">DUF2304 family protein</fullName>
    </recommendedName>
</protein>
<reference evidence="1 2" key="2">
    <citation type="journal article" date="2024" name="Microb. Biotechnol.">
        <title>The involvement of multiple ABC transporters in daunorubicin efflux in Streptomyces coeruleorubidus.</title>
        <authorList>
            <person name="Dong J."/>
            <person name="Ning J."/>
            <person name="Tian Y."/>
            <person name="Li H."/>
            <person name="Chen H."/>
            <person name="Guan W."/>
        </authorList>
    </citation>
    <scope>NUCLEOTIDE SEQUENCE [LARGE SCALE GENOMIC DNA]</scope>
    <source>
        <strain evidence="1 2">CICC 11043</strain>
    </source>
</reference>
<proteinExistence type="predicted"/>
<evidence type="ECO:0008006" key="3">
    <source>
        <dbReference type="Google" id="ProtNLM"/>
    </source>
</evidence>
<keyword evidence="2" id="KW-1185">Reference proteome</keyword>
<sequence>MIVNVSAAVLLAVVVVLLMRSGAVRLGAALACSAFGFCLASTGVAPAITGLLNGLAGLVSLH</sequence>
<dbReference type="EMBL" id="CP137525">
    <property type="protein sequence ID" value="WOT40668.1"/>
    <property type="molecule type" value="Genomic_DNA"/>
</dbReference>